<dbReference type="GO" id="GO:0003676">
    <property type="term" value="F:nucleic acid binding"/>
    <property type="evidence" value="ECO:0007669"/>
    <property type="project" value="InterPro"/>
</dbReference>
<accession>A0AAD2JM52</accession>
<feature type="region of interest" description="Disordered" evidence="1">
    <location>
        <begin position="481"/>
        <end position="502"/>
    </location>
</feature>
<evidence type="ECO:0000313" key="2">
    <source>
        <dbReference type="EMBL" id="CAJ1963761.1"/>
    </source>
</evidence>
<evidence type="ECO:0000256" key="1">
    <source>
        <dbReference type="SAM" id="MobiDB-lite"/>
    </source>
</evidence>
<proteinExistence type="predicted"/>
<protein>
    <recommendedName>
        <fullName evidence="4">RRM domain-containing protein</fullName>
    </recommendedName>
</protein>
<gene>
    <name evidence="2" type="ORF">CYCCA115_LOCUS20313</name>
</gene>
<organism evidence="2 3">
    <name type="scientific">Cylindrotheca closterium</name>
    <dbReference type="NCBI Taxonomy" id="2856"/>
    <lineage>
        <taxon>Eukaryota</taxon>
        <taxon>Sar</taxon>
        <taxon>Stramenopiles</taxon>
        <taxon>Ochrophyta</taxon>
        <taxon>Bacillariophyta</taxon>
        <taxon>Bacillariophyceae</taxon>
        <taxon>Bacillariophycidae</taxon>
        <taxon>Bacillariales</taxon>
        <taxon>Bacillariaceae</taxon>
        <taxon>Cylindrotheca</taxon>
    </lineage>
</organism>
<dbReference type="CDD" id="cd00590">
    <property type="entry name" value="RRM_SF"/>
    <property type="match status" value="1"/>
</dbReference>
<keyword evidence="3" id="KW-1185">Reference proteome</keyword>
<dbReference type="SUPFAM" id="SSF54928">
    <property type="entry name" value="RNA-binding domain, RBD"/>
    <property type="match status" value="1"/>
</dbReference>
<evidence type="ECO:0008006" key="4">
    <source>
        <dbReference type="Google" id="ProtNLM"/>
    </source>
</evidence>
<sequence>MITRRTIATSGRIIGRRRRRNVHGSFVVSRNSTQAGAGVHTLYCQDYYYDDSTTCPPRIRSPLSSSISFTASLPIQSFIFQQQRRGFASIQKVEDTKDSPTNKSTPPRLAKKNNKNLPDDAHAGDPPSSASKKDKSNTKHNKSKGESKKNRDNSSRIQLVQLQDLHSKETIRNRFAPVLQRHDVSRLKWISTLKNQLKNKKINRKNPASNNIYMTHTQSYLPKQSKDIKAAFWDLILVSNENNNNNNNSNGGGGAAANKPKPQQPRKQTKQPTKEHVALLQKVRQSAVEFPILWSVTRKRKMNLQNQENNNNKKDGKPYPWKRYLAERSDRLAAIHNAKSQDQQEKEARELAERLQESMPKARYDRLLAVLQDHIEACEQDRTLPTAVSPDNPKRKKRIQVLYNKIREPLKRYIHLVAADLGDFLYVTAEDDGTNSRGDIMSDPRITESSKAFDGLLDNFVDSFATIHELLLKEYQTNNRKLEENNDDNKESDDDEIESELNEELEEAVLESFQDVVSTGAEAAVSKSKKKKAAAKRKPRSYVLFEAINLQDFPPITSPRTPILPSTAPAFPDFPSNAPNERLVIIDNLPIDANENLLMDAYSRCGPIESIAVFNKKPHLDPGRRSVDSKKKIRNPSSQREPWRRPRTALYAMILFADVASAQTAASDPLRIFGMVLDRHLIRSYPSKDLTKLYLEDIAGVHDIGAIEYELSQILHPELYVCLDIDGDQRASSRRHNRKNENSTSNCIIQFQDFEAAYWSYLRLMEKLSLLEEEDCELQWMETPKDAMLYWTRKLNF</sequence>
<evidence type="ECO:0000313" key="3">
    <source>
        <dbReference type="Proteomes" id="UP001295423"/>
    </source>
</evidence>
<dbReference type="InterPro" id="IPR012677">
    <property type="entry name" value="Nucleotide-bd_a/b_plait_sf"/>
</dbReference>
<dbReference type="EMBL" id="CAKOGP040002158">
    <property type="protein sequence ID" value="CAJ1963761.1"/>
    <property type="molecule type" value="Genomic_DNA"/>
</dbReference>
<dbReference type="InterPro" id="IPR035979">
    <property type="entry name" value="RBD_domain_sf"/>
</dbReference>
<feature type="compositionally biased region" description="Basic and acidic residues" evidence="1">
    <location>
        <begin position="131"/>
        <end position="154"/>
    </location>
</feature>
<dbReference type="AlphaFoldDB" id="A0AAD2JM52"/>
<reference evidence="2" key="1">
    <citation type="submission" date="2023-08" db="EMBL/GenBank/DDBJ databases">
        <authorList>
            <person name="Audoor S."/>
            <person name="Bilcke G."/>
        </authorList>
    </citation>
    <scope>NUCLEOTIDE SEQUENCE</scope>
</reference>
<feature type="region of interest" description="Disordered" evidence="1">
    <location>
        <begin position="622"/>
        <end position="642"/>
    </location>
</feature>
<comment type="caution">
    <text evidence="2">The sequence shown here is derived from an EMBL/GenBank/DDBJ whole genome shotgun (WGS) entry which is preliminary data.</text>
</comment>
<name>A0AAD2JM52_9STRA</name>
<dbReference type="Proteomes" id="UP001295423">
    <property type="component" value="Unassembled WGS sequence"/>
</dbReference>
<feature type="region of interest" description="Disordered" evidence="1">
    <location>
        <begin position="243"/>
        <end position="275"/>
    </location>
</feature>
<feature type="region of interest" description="Disordered" evidence="1">
    <location>
        <begin position="91"/>
        <end position="157"/>
    </location>
</feature>
<dbReference type="Gene3D" id="3.30.70.330">
    <property type="match status" value="1"/>
</dbReference>
<feature type="compositionally biased region" description="Acidic residues" evidence="1">
    <location>
        <begin position="490"/>
        <end position="502"/>
    </location>
</feature>